<name>B4I0D5_DROSE</name>
<evidence type="ECO:0000313" key="2">
    <source>
        <dbReference type="EMBL" id="EDW52966.1"/>
    </source>
</evidence>
<dbReference type="STRING" id="7238.B4I0D5"/>
<proteinExistence type="predicted"/>
<dbReference type="EMBL" id="CH480819">
    <property type="protein sequence ID" value="EDW52966.1"/>
    <property type="molecule type" value="Genomic_DNA"/>
</dbReference>
<evidence type="ECO:0000256" key="1">
    <source>
        <dbReference type="SAM" id="MobiDB-lite"/>
    </source>
</evidence>
<accession>B4I0D5</accession>
<dbReference type="Proteomes" id="UP000001292">
    <property type="component" value="Unassembled WGS sequence"/>
</dbReference>
<feature type="compositionally biased region" description="Low complexity" evidence="1">
    <location>
        <begin position="56"/>
        <end position="66"/>
    </location>
</feature>
<evidence type="ECO:0000313" key="3">
    <source>
        <dbReference type="Proteomes" id="UP000001292"/>
    </source>
</evidence>
<feature type="region of interest" description="Disordered" evidence="1">
    <location>
        <begin position="1"/>
        <end position="66"/>
    </location>
</feature>
<gene>
    <name evidence="2" type="primary">Dsec\GM12471</name>
    <name evidence="2" type="ORF">Dsec_GM12471</name>
</gene>
<dbReference type="HOGENOM" id="CLU_2833899_0_0_1"/>
<dbReference type="AlphaFoldDB" id="B4I0D5"/>
<protein>
    <submittedName>
        <fullName evidence="2">GM12471</fullName>
    </submittedName>
</protein>
<keyword evidence="3" id="KW-1185">Reference proteome</keyword>
<reference evidence="2 3" key="1">
    <citation type="journal article" date="2007" name="Nature">
        <title>Evolution of genes and genomes on the Drosophila phylogeny.</title>
        <authorList>
            <consortium name="Drosophila 12 Genomes Consortium"/>
            <person name="Clark A.G."/>
            <person name="Eisen M.B."/>
            <person name="Smith D.R."/>
            <person name="Bergman C.M."/>
            <person name="Oliver B."/>
            <person name="Markow T.A."/>
            <person name="Kaufman T.C."/>
            <person name="Kellis M."/>
            <person name="Gelbart W."/>
            <person name="Iyer V.N."/>
            <person name="Pollard D.A."/>
            <person name="Sackton T.B."/>
            <person name="Larracuente A.M."/>
            <person name="Singh N.D."/>
            <person name="Abad J.P."/>
            <person name="Abt D.N."/>
            <person name="Adryan B."/>
            <person name="Aguade M."/>
            <person name="Akashi H."/>
            <person name="Anderson W.W."/>
            <person name="Aquadro C.F."/>
            <person name="Ardell D.H."/>
            <person name="Arguello R."/>
            <person name="Artieri C.G."/>
            <person name="Barbash D.A."/>
            <person name="Barker D."/>
            <person name="Barsanti P."/>
            <person name="Batterham P."/>
            <person name="Batzoglou S."/>
            <person name="Begun D."/>
            <person name="Bhutkar A."/>
            <person name="Blanco E."/>
            <person name="Bosak S.A."/>
            <person name="Bradley R.K."/>
            <person name="Brand A.D."/>
            <person name="Brent M.R."/>
            <person name="Brooks A.N."/>
            <person name="Brown R.H."/>
            <person name="Butlin R.K."/>
            <person name="Caggese C."/>
            <person name="Calvi B.R."/>
            <person name="Bernardo de Carvalho A."/>
            <person name="Caspi A."/>
            <person name="Castrezana S."/>
            <person name="Celniker S.E."/>
            <person name="Chang J.L."/>
            <person name="Chapple C."/>
            <person name="Chatterji S."/>
            <person name="Chinwalla A."/>
            <person name="Civetta A."/>
            <person name="Clifton S.W."/>
            <person name="Comeron J.M."/>
            <person name="Costello J.C."/>
            <person name="Coyne J.A."/>
            <person name="Daub J."/>
            <person name="David R.G."/>
            <person name="Delcher A.L."/>
            <person name="Delehaunty K."/>
            <person name="Do C.B."/>
            <person name="Ebling H."/>
            <person name="Edwards K."/>
            <person name="Eickbush T."/>
            <person name="Evans J.D."/>
            <person name="Filipski A."/>
            <person name="Findeiss S."/>
            <person name="Freyhult E."/>
            <person name="Fulton L."/>
            <person name="Fulton R."/>
            <person name="Garcia A.C."/>
            <person name="Gardiner A."/>
            <person name="Garfield D.A."/>
            <person name="Garvin B.E."/>
            <person name="Gibson G."/>
            <person name="Gilbert D."/>
            <person name="Gnerre S."/>
            <person name="Godfrey J."/>
            <person name="Good R."/>
            <person name="Gotea V."/>
            <person name="Gravely B."/>
            <person name="Greenberg A.J."/>
            <person name="Griffiths-Jones S."/>
            <person name="Gross S."/>
            <person name="Guigo R."/>
            <person name="Gustafson E.A."/>
            <person name="Haerty W."/>
            <person name="Hahn M.W."/>
            <person name="Halligan D.L."/>
            <person name="Halpern A.L."/>
            <person name="Halter G.M."/>
            <person name="Han M.V."/>
            <person name="Heger A."/>
            <person name="Hillier L."/>
            <person name="Hinrichs A.S."/>
            <person name="Holmes I."/>
            <person name="Hoskins R.A."/>
            <person name="Hubisz M.J."/>
            <person name="Hultmark D."/>
            <person name="Huntley M.A."/>
            <person name="Jaffe D.B."/>
            <person name="Jagadeeshan S."/>
            <person name="Jeck W.R."/>
            <person name="Johnson J."/>
            <person name="Jones C.D."/>
            <person name="Jordan W.C."/>
            <person name="Karpen G.H."/>
            <person name="Kataoka E."/>
            <person name="Keightley P.D."/>
            <person name="Kheradpour P."/>
            <person name="Kirkness E.F."/>
            <person name="Koerich L.B."/>
            <person name="Kristiansen K."/>
            <person name="Kudrna D."/>
            <person name="Kulathinal R.J."/>
            <person name="Kumar S."/>
            <person name="Kwok R."/>
            <person name="Lander E."/>
            <person name="Langley C.H."/>
            <person name="Lapoint R."/>
            <person name="Lazzaro B.P."/>
            <person name="Lee S.J."/>
            <person name="Levesque L."/>
            <person name="Li R."/>
            <person name="Lin C.F."/>
            <person name="Lin M.F."/>
            <person name="Lindblad-Toh K."/>
            <person name="Llopart A."/>
            <person name="Long M."/>
            <person name="Low L."/>
            <person name="Lozovsky E."/>
            <person name="Lu J."/>
            <person name="Luo M."/>
            <person name="Machado C.A."/>
            <person name="Makalowski W."/>
            <person name="Marzo M."/>
            <person name="Matsuda M."/>
            <person name="Matzkin L."/>
            <person name="McAllister B."/>
            <person name="McBride C.S."/>
            <person name="McKernan B."/>
            <person name="McKernan K."/>
            <person name="Mendez-Lago M."/>
            <person name="Minx P."/>
            <person name="Mollenhauer M.U."/>
            <person name="Montooth K."/>
            <person name="Mount S.M."/>
            <person name="Mu X."/>
            <person name="Myers E."/>
            <person name="Negre B."/>
            <person name="Newfeld S."/>
            <person name="Nielsen R."/>
            <person name="Noor M.A."/>
            <person name="O'Grady P."/>
            <person name="Pachter L."/>
            <person name="Papaceit M."/>
            <person name="Parisi M.J."/>
            <person name="Parisi M."/>
            <person name="Parts L."/>
            <person name="Pedersen J.S."/>
            <person name="Pesole G."/>
            <person name="Phillippy A.M."/>
            <person name="Ponting C.P."/>
            <person name="Pop M."/>
            <person name="Porcelli D."/>
            <person name="Powell J.R."/>
            <person name="Prohaska S."/>
            <person name="Pruitt K."/>
            <person name="Puig M."/>
            <person name="Quesneville H."/>
            <person name="Ram K.R."/>
            <person name="Rand D."/>
            <person name="Rasmussen M.D."/>
            <person name="Reed L.K."/>
            <person name="Reenan R."/>
            <person name="Reily A."/>
            <person name="Remington K.A."/>
            <person name="Rieger T.T."/>
            <person name="Ritchie M.G."/>
            <person name="Robin C."/>
            <person name="Rogers Y.H."/>
            <person name="Rohde C."/>
            <person name="Rozas J."/>
            <person name="Rubenfield M.J."/>
            <person name="Ruiz A."/>
            <person name="Russo S."/>
            <person name="Salzberg S.L."/>
            <person name="Sanchez-Gracia A."/>
            <person name="Saranga D.J."/>
            <person name="Sato H."/>
            <person name="Schaeffer S.W."/>
            <person name="Schatz M.C."/>
            <person name="Schlenke T."/>
            <person name="Schwartz R."/>
            <person name="Segarra C."/>
            <person name="Singh R.S."/>
            <person name="Sirot L."/>
            <person name="Sirota M."/>
            <person name="Sisneros N.B."/>
            <person name="Smith C.D."/>
            <person name="Smith T.F."/>
            <person name="Spieth J."/>
            <person name="Stage D.E."/>
            <person name="Stark A."/>
            <person name="Stephan W."/>
            <person name="Strausberg R.L."/>
            <person name="Strempel S."/>
            <person name="Sturgill D."/>
            <person name="Sutton G."/>
            <person name="Sutton G.G."/>
            <person name="Tao W."/>
            <person name="Teichmann S."/>
            <person name="Tobari Y.N."/>
            <person name="Tomimura Y."/>
            <person name="Tsolas J.M."/>
            <person name="Valente V.L."/>
            <person name="Venter E."/>
            <person name="Venter J.C."/>
            <person name="Vicario S."/>
            <person name="Vieira F.G."/>
            <person name="Vilella A.J."/>
            <person name="Villasante A."/>
            <person name="Walenz B."/>
            <person name="Wang J."/>
            <person name="Wasserman M."/>
            <person name="Watts T."/>
            <person name="Wilson D."/>
            <person name="Wilson R.K."/>
            <person name="Wing R.A."/>
            <person name="Wolfner M.F."/>
            <person name="Wong A."/>
            <person name="Wong G.K."/>
            <person name="Wu C.I."/>
            <person name="Wu G."/>
            <person name="Yamamoto D."/>
            <person name="Yang H.P."/>
            <person name="Yang S.P."/>
            <person name="Yorke J.A."/>
            <person name="Yoshida K."/>
            <person name="Zdobnov E."/>
            <person name="Zhang P."/>
            <person name="Zhang Y."/>
            <person name="Zimin A.V."/>
            <person name="Baldwin J."/>
            <person name="Abdouelleil A."/>
            <person name="Abdulkadir J."/>
            <person name="Abebe A."/>
            <person name="Abera B."/>
            <person name="Abreu J."/>
            <person name="Acer S.C."/>
            <person name="Aftuck L."/>
            <person name="Alexander A."/>
            <person name="An P."/>
            <person name="Anderson E."/>
            <person name="Anderson S."/>
            <person name="Arachi H."/>
            <person name="Azer M."/>
            <person name="Bachantsang P."/>
            <person name="Barry A."/>
            <person name="Bayul T."/>
            <person name="Berlin A."/>
            <person name="Bessette D."/>
            <person name="Bloom T."/>
            <person name="Blye J."/>
            <person name="Boguslavskiy L."/>
            <person name="Bonnet C."/>
            <person name="Boukhgalter B."/>
            <person name="Bourzgui I."/>
            <person name="Brown A."/>
            <person name="Cahill P."/>
            <person name="Channer S."/>
            <person name="Cheshatsang Y."/>
            <person name="Chuda L."/>
            <person name="Citroen M."/>
            <person name="Collymore A."/>
            <person name="Cooke P."/>
            <person name="Costello M."/>
            <person name="D'Aco K."/>
            <person name="Daza R."/>
            <person name="De Haan G."/>
            <person name="DeGray S."/>
            <person name="DeMaso C."/>
            <person name="Dhargay N."/>
            <person name="Dooley K."/>
            <person name="Dooley E."/>
            <person name="Doricent M."/>
            <person name="Dorje P."/>
            <person name="Dorjee K."/>
            <person name="Dupes A."/>
            <person name="Elong R."/>
            <person name="Falk J."/>
            <person name="Farina A."/>
            <person name="Faro S."/>
            <person name="Ferguson D."/>
            <person name="Fisher S."/>
            <person name="Foley C.D."/>
            <person name="Franke A."/>
            <person name="Friedrich D."/>
            <person name="Gadbois L."/>
            <person name="Gearin G."/>
            <person name="Gearin C.R."/>
            <person name="Giannoukos G."/>
            <person name="Goode T."/>
            <person name="Graham J."/>
            <person name="Grandbois E."/>
            <person name="Grewal S."/>
            <person name="Gyaltsen K."/>
            <person name="Hafez N."/>
            <person name="Hagos B."/>
            <person name="Hall J."/>
            <person name="Henson C."/>
            <person name="Hollinger A."/>
            <person name="Honan T."/>
            <person name="Huard M.D."/>
            <person name="Hughes L."/>
            <person name="Hurhula B."/>
            <person name="Husby M.E."/>
            <person name="Kamat A."/>
            <person name="Kanga B."/>
            <person name="Kashin S."/>
            <person name="Khazanovich D."/>
            <person name="Kisner P."/>
            <person name="Lance K."/>
            <person name="Lara M."/>
            <person name="Lee W."/>
            <person name="Lennon N."/>
            <person name="Letendre F."/>
            <person name="LeVine R."/>
            <person name="Lipovsky A."/>
            <person name="Liu X."/>
            <person name="Liu J."/>
            <person name="Liu S."/>
            <person name="Lokyitsang T."/>
            <person name="Lokyitsang Y."/>
            <person name="Lubonja R."/>
            <person name="Lui A."/>
            <person name="MacDonald P."/>
            <person name="Magnisalis V."/>
            <person name="Maru K."/>
            <person name="Matthews C."/>
            <person name="McCusker W."/>
            <person name="McDonough S."/>
            <person name="Mehta T."/>
            <person name="Meldrim J."/>
            <person name="Meneus L."/>
            <person name="Mihai O."/>
            <person name="Mihalev A."/>
            <person name="Mihova T."/>
            <person name="Mittelman R."/>
            <person name="Mlenga V."/>
            <person name="Montmayeur A."/>
            <person name="Mulrain L."/>
            <person name="Navidi A."/>
            <person name="Naylor J."/>
            <person name="Negash T."/>
            <person name="Nguyen T."/>
            <person name="Nguyen N."/>
            <person name="Nicol R."/>
            <person name="Norbu C."/>
            <person name="Norbu N."/>
            <person name="Novod N."/>
            <person name="O'Neill B."/>
            <person name="Osman S."/>
            <person name="Markiewicz E."/>
            <person name="Oyono O.L."/>
            <person name="Patti C."/>
            <person name="Phunkhang P."/>
            <person name="Pierre F."/>
            <person name="Priest M."/>
            <person name="Raghuraman S."/>
            <person name="Rege F."/>
            <person name="Reyes R."/>
            <person name="Rise C."/>
            <person name="Rogov P."/>
            <person name="Ross K."/>
            <person name="Ryan E."/>
            <person name="Settipalli S."/>
            <person name="Shea T."/>
            <person name="Sherpa N."/>
            <person name="Shi L."/>
            <person name="Shih D."/>
            <person name="Sparrow T."/>
            <person name="Spaulding J."/>
            <person name="Stalker J."/>
            <person name="Stange-Thomann N."/>
            <person name="Stavropoulos S."/>
            <person name="Stone C."/>
            <person name="Strader C."/>
            <person name="Tesfaye S."/>
            <person name="Thomson T."/>
            <person name="Thoulutsang Y."/>
            <person name="Thoulutsang D."/>
            <person name="Topham K."/>
            <person name="Topping I."/>
            <person name="Tsamla T."/>
            <person name="Vassiliev H."/>
            <person name="Vo A."/>
            <person name="Wangchuk T."/>
            <person name="Wangdi T."/>
            <person name="Weiand M."/>
            <person name="Wilkinson J."/>
            <person name="Wilson A."/>
            <person name="Yadav S."/>
            <person name="Young G."/>
            <person name="Yu Q."/>
            <person name="Zembek L."/>
            <person name="Zhong D."/>
            <person name="Zimmer A."/>
            <person name="Zwirko Z."/>
            <person name="Jaffe D.B."/>
            <person name="Alvarez P."/>
            <person name="Brockman W."/>
            <person name="Butler J."/>
            <person name="Chin C."/>
            <person name="Gnerre S."/>
            <person name="Grabherr M."/>
            <person name="Kleber M."/>
            <person name="Mauceli E."/>
            <person name="MacCallum I."/>
        </authorList>
    </citation>
    <scope>NUCLEOTIDE SEQUENCE [LARGE SCALE GENOMIC DNA]</scope>
    <source>
        <strain evidence="3">Rob3c / Tucson 14021-0248.25</strain>
    </source>
</reference>
<organism evidence="3">
    <name type="scientific">Drosophila sechellia</name>
    <name type="common">Fruit fly</name>
    <dbReference type="NCBI Taxonomy" id="7238"/>
    <lineage>
        <taxon>Eukaryota</taxon>
        <taxon>Metazoa</taxon>
        <taxon>Ecdysozoa</taxon>
        <taxon>Arthropoda</taxon>
        <taxon>Hexapoda</taxon>
        <taxon>Insecta</taxon>
        <taxon>Pterygota</taxon>
        <taxon>Neoptera</taxon>
        <taxon>Endopterygota</taxon>
        <taxon>Diptera</taxon>
        <taxon>Brachycera</taxon>
        <taxon>Muscomorpha</taxon>
        <taxon>Ephydroidea</taxon>
        <taxon>Drosophilidae</taxon>
        <taxon>Drosophila</taxon>
        <taxon>Sophophora</taxon>
    </lineage>
</organism>
<feature type="compositionally biased region" description="Pro residues" evidence="1">
    <location>
        <begin position="7"/>
        <end position="19"/>
    </location>
</feature>
<feature type="compositionally biased region" description="Pro residues" evidence="1">
    <location>
        <begin position="29"/>
        <end position="55"/>
    </location>
</feature>
<sequence length="66" mass="7296">MTSRQAPLPPAMGIPPPPRMMQANAWAPPGMPAPPPRPPPTNWRPPPVPFPPTPYARPYQPDGYQY</sequence>